<organism evidence="1 2">
    <name type="scientific">Sphingomonas plantiphila</name>
    <dbReference type="NCBI Taxonomy" id="3163295"/>
    <lineage>
        <taxon>Bacteria</taxon>
        <taxon>Pseudomonadati</taxon>
        <taxon>Pseudomonadota</taxon>
        <taxon>Alphaproteobacteria</taxon>
        <taxon>Sphingomonadales</taxon>
        <taxon>Sphingomonadaceae</taxon>
        <taxon>Sphingomonas</taxon>
    </lineage>
</organism>
<dbReference type="EMBL" id="JBELQC010000001">
    <property type="protein sequence ID" value="MFL9841611.1"/>
    <property type="molecule type" value="Genomic_DNA"/>
</dbReference>
<sequence length="286" mass="30873">MSPAPTHFRRFAAIDWSGAKGERHPGIAVAWCEQGDAAPVLVPPPNGRWSRREVLDWILAQADAPLLTGFDFSFSAPFVTRGAHLPGESDSRTASDLWAYVEAACDDPDLGAASFLEARRGTHFYLGAADGAKADFLHWRACETAHDGSTKPSTVFDAIGAAQVAKASFAGMRLLHRLDGRVPVWPFDPVPDRGALVVEIYTTIAARAAGLPKGRSKLRDAAALDAGLKALGSRPHAALDRYTDHATDALLTAAWLRRAADDPSLWRPHRMTDEIARSEGWTFGIA</sequence>
<keyword evidence="2" id="KW-1185">Reference proteome</keyword>
<comment type="caution">
    <text evidence="1">The sequence shown here is derived from an EMBL/GenBank/DDBJ whole genome shotgun (WGS) entry which is preliminary data.</text>
</comment>
<evidence type="ECO:0008006" key="3">
    <source>
        <dbReference type="Google" id="ProtNLM"/>
    </source>
</evidence>
<accession>A0ABW8YMU9</accession>
<evidence type="ECO:0000313" key="1">
    <source>
        <dbReference type="EMBL" id="MFL9841611.1"/>
    </source>
</evidence>
<gene>
    <name evidence="1" type="ORF">ABS767_11605</name>
</gene>
<evidence type="ECO:0000313" key="2">
    <source>
        <dbReference type="Proteomes" id="UP001629244"/>
    </source>
</evidence>
<dbReference type="Proteomes" id="UP001629244">
    <property type="component" value="Unassembled WGS sequence"/>
</dbReference>
<protein>
    <recommendedName>
        <fullName evidence="3">DUF429 domain-containing protein</fullName>
    </recommendedName>
</protein>
<name>A0ABW8YMU9_9SPHN</name>
<proteinExistence type="predicted"/>
<dbReference type="RefSeq" id="WP_408078505.1">
    <property type="nucleotide sequence ID" value="NZ_JBELQC010000001.1"/>
</dbReference>
<reference evidence="1 2" key="1">
    <citation type="submission" date="2024-06" db="EMBL/GenBank/DDBJ databases">
        <authorList>
            <person name="Kaempfer P."/>
            <person name="Viver T."/>
        </authorList>
    </citation>
    <scope>NUCLEOTIDE SEQUENCE [LARGE SCALE GENOMIC DNA]</scope>
    <source>
        <strain evidence="1 2">ST-64</strain>
    </source>
</reference>